<dbReference type="InterPro" id="IPR003358">
    <property type="entry name" value="tRNA_(Gua-N-7)_MeTrfase_Trmb"/>
</dbReference>
<dbReference type="GO" id="GO:0043527">
    <property type="term" value="C:tRNA methyltransferase complex"/>
    <property type="evidence" value="ECO:0007669"/>
    <property type="project" value="TreeGrafter"/>
</dbReference>
<evidence type="ECO:0000256" key="4">
    <source>
        <dbReference type="ARBA" id="ARBA00022679"/>
    </source>
</evidence>
<evidence type="ECO:0000256" key="1">
    <source>
        <dbReference type="ARBA" id="ARBA00000142"/>
    </source>
</evidence>
<dbReference type="Gene3D" id="3.40.50.150">
    <property type="entry name" value="Vaccinia Virus protein VP39"/>
    <property type="match status" value="1"/>
</dbReference>
<protein>
    <recommendedName>
        <fullName evidence="2">tRNA (guanine(46)-N(7))-methyltransferase</fullName>
        <ecNumber evidence="2">2.1.1.33</ecNumber>
    </recommendedName>
</protein>
<accession>A0AAN8VBT1</accession>
<dbReference type="Pfam" id="PF02390">
    <property type="entry name" value="Methyltransf_4"/>
    <property type="match status" value="1"/>
</dbReference>
<evidence type="ECO:0000256" key="5">
    <source>
        <dbReference type="ARBA" id="ARBA00022691"/>
    </source>
</evidence>
<gene>
    <name evidence="7" type="ORF">RJ641_005812</name>
</gene>
<reference evidence="7 8" key="1">
    <citation type="submission" date="2023-12" db="EMBL/GenBank/DDBJ databases">
        <title>A high-quality genome assembly for Dillenia turbinata (Dilleniales).</title>
        <authorList>
            <person name="Chanderbali A."/>
        </authorList>
    </citation>
    <scope>NUCLEOTIDE SEQUENCE [LARGE SCALE GENOMIC DNA]</scope>
    <source>
        <strain evidence="7">LSX21</strain>
        <tissue evidence="7">Leaf</tissue>
    </source>
</reference>
<dbReference type="EC" id="2.1.1.33" evidence="2"/>
<organism evidence="7 8">
    <name type="scientific">Dillenia turbinata</name>
    <dbReference type="NCBI Taxonomy" id="194707"/>
    <lineage>
        <taxon>Eukaryota</taxon>
        <taxon>Viridiplantae</taxon>
        <taxon>Streptophyta</taxon>
        <taxon>Embryophyta</taxon>
        <taxon>Tracheophyta</taxon>
        <taxon>Spermatophyta</taxon>
        <taxon>Magnoliopsida</taxon>
        <taxon>eudicotyledons</taxon>
        <taxon>Gunneridae</taxon>
        <taxon>Pentapetalae</taxon>
        <taxon>Dilleniales</taxon>
        <taxon>Dilleniaceae</taxon>
        <taxon>Dillenia</taxon>
    </lineage>
</organism>
<name>A0AAN8VBT1_9MAGN</name>
<sequence length="178" mass="20474">MSVEAVDVFGFGSELLLGVYRHHSLEKYDNEDFAMTAKKHMENNKEENPKICTTAGLPRKRFYRARAHSNPLSDSHFPVPLSPYYVDYTLDYPQLFPSPNKGQLSKMFFLFPDPHFKEKNHRYAYVLGVGGIIYTITDVEELGVWMQACLKEHPLFEPLTEEELEADPVVRLLSSATE</sequence>
<proteinExistence type="predicted"/>
<dbReference type="PANTHER" id="PTHR23417:SF16">
    <property type="entry name" value="TRNA (GUANINE-N(7)-)-METHYLTRANSFERASE"/>
    <property type="match status" value="1"/>
</dbReference>
<keyword evidence="5" id="KW-0949">S-adenosyl-L-methionine</keyword>
<keyword evidence="6" id="KW-0819">tRNA processing</keyword>
<comment type="caution">
    <text evidence="7">The sequence shown here is derived from an EMBL/GenBank/DDBJ whole genome shotgun (WGS) entry which is preliminary data.</text>
</comment>
<dbReference type="InterPro" id="IPR029063">
    <property type="entry name" value="SAM-dependent_MTases_sf"/>
</dbReference>
<keyword evidence="8" id="KW-1185">Reference proteome</keyword>
<keyword evidence="3 7" id="KW-0489">Methyltransferase</keyword>
<evidence type="ECO:0000256" key="6">
    <source>
        <dbReference type="ARBA" id="ARBA00022694"/>
    </source>
</evidence>
<keyword evidence="4" id="KW-0808">Transferase</keyword>
<dbReference type="EMBL" id="JBAMMX010000014">
    <property type="protein sequence ID" value="KAK6927221.1"/>
    <property type="molecule type" value="Genomic_DNA"/>
</dbReference>
<comment type="catalytic activity">
    <reaction evidence="1">
        <text>guanosine(46) in tRNA + S-adenosyl-L-methionine = N(7)-methylguanosine(46) in tRNA + S-adenosyl-L-homocysteine</text>
        <dbReference type="Rhea" id="RHEA:42708"/>
        <dbReference type="Rhea" id="RHEA-COMP:10188"/>
        <dbReference type="Rhea" id="RHEA-COMP:10189"/>
        <dbReference type="ChEBI" id="CHEBI:57856"/>
        <dbReference type="ChEBI" id="CHEBI:59789"/>
        <dbReference type="ChEBI" id="CHEBI:74269"/>
        <dbReference type="ChEBI" id="CHEBI:74480"/>
        <dbReference type="EC" id="2.1.1.33"/>
    </reaction>
</comment>
<dbReference type="PANTHER" id="PTHR23417">
    <property type="entry name" value="3-DEOXY-D-MANNO-OCTULOSONIC-ACID TRANSFERASE/TRNA GUANINE-N 7 - -METHYLTRANSFERASE"/>
    <property type="match status" value="1"/>
</dbReference>
<dbReference type="GO" id="GO:0008176">
    <property type="term" value="F:tRNA (guanine(46)-N7)-methyltransferase activity"/>
    <property type="evidence" value="ECO:0007669"/>
    <property type="project" value="UniProtKB-EC"/>
</dbReference>
<evidence type="ECO:0000256" key="2">
    <source>
        <dbReference type="ARBA" id="ARBA00011977"/>
    </source>
</evidence>
<evidence type="ECO:0000313" key="8">
    <source>
        <dbReference type="Proteomes" id="UP001370490"/>
    </source>
</evidence>
<dbReference type="AlphaFoldDB" id="A0AAN8VBT1"/>
<evidence type="ECO:0000256" key="3">
    <source>
        <dbReference type="ARBA" id="ARBA00022603"/>
    </source>
</evidence>
<dbReference type="Proteomes" id="UP001370490">
    <property type="component" value="Unassembled WGS sequence"/>
</dbReference>
<evidence type="ECO:0000313" key="7">
    <source>
        <dbReference type="EMBL" id="KAK6927221.1"/>
    </source>
</evidence>